<proteinExistence type="predicted"/>
<sequence>MKQIAILSGKGGTGKTTLVASFAALAAGDCAIADCDVDAPDLHLILKPEIKERMEFTGSKTAHIDTEKCTCCGVCEDACRFDAIENCEIDPFVCEGCGVCAYVCPEKAIQLEDTISGYAFISNTRFGPLSHAELKIAEEASGKLVTLVRNNALEIAEQEKKDLILIDGSPGIGCPVIASLTGVNLALVITEPTQSGLHDLERVLDLTEHFKVQATVCINKHDINTEMTEQIQSFCEAKGVDVAGRIPFDPIVTAAMVEGKTVIEFKDSSVTEAIKQIWDQITKPFGHNFLS</sequence>
<accession>A0A1F2P8I9</accession>
<dbReference type="PROSITE" id="PS51379">
    <property type="entry name" value="4FE4S_FER_2"/>
    <property type="match status" value="2"/>
</dbReference>
<dbReference type="InterPro" id="IPR017896">
    <property type="entry name" value="4Fe4S_Fe-S-bd"/>
</dbReference>
<dbReference type="Proteomes" id="UP000186940">
    <property type="component" value="Unassembled WGS sequence"/>
</dbReference>
<dbReference type="EMBL" id="LYOS01000005">
    <property type="protein sequence ID" value="OFV67312.1"/>
    <property type="molecule type" value="Genomic_DNA"/>
</dbReference>
<dbReference type="Gene3D" id="3.40.50.300">
    <property type="entry name" value="P-loop containing nucleotide triphosphate hydrolases"/>
    <property type="match status" value="1"/>
</dbReference>
<keyword evidence="3" id="KW-1185">Reference proteome</keyword>
<dbReference type="GO" id="GO:0016491">
    <property type="term" value="F:oxidoreductase activity"/>
    <property type="evidence" value="ECO:0007669"/>
    <property type="project" value="UniProtKB-ARBA"/>
</dbReference>
<dbReference type="PANTHER" id="PTHR43534:SF1">
    <property type="entry name" value="4FE-4S CLUSTER CONTAINING PARA FAMILY ATPASE PROTEIN"/>
    <property type="match status" value="1"/>
</dbReference>
<dbReference type="AlphaFoldDB" id="A0A1F2P8I9"/>
<evidence type="ECO:0000313" key="3">
    <source>
        <dbReference type="Proteomes" id="UP000186940"/>
    </source>
</evidence>
<dbReference type="PROSITE" id="PS00198">
    <property type="entry name" value="4FE4S_FER_1"/>
    <property type="match status" value="1"/>
</dbReference>
<feature type="domain" description="4Fe-4S ferredoxin-type" evidence="1">
    <location>
        <begin position="85"/>
        <end position="114"/>
    </location>
</feature>
<dbReference type="CDD" id="cd03110">
    <property type="entry name" value="SIMIBI_bact_arch"/>
    <property type="match status" value="1"/>
</dbReference>
<dbReference type="PATRIC" id="fig|1838285.3.peg.1605"/>
<dbReference type="PANTHER" id="PTHR43534">
    <property type="entry name" value="MIND SUPERFAMILY P-LOOP ATPASE CONTAINING AN INSERTED FERREDOXIN DOMAIN"/>
    <property type="match status" value="1"/>
</dbReference>
<feature type="domain" description="4Fe-4S ferredoxin-type" evidence="1">
    <location>
        <begin position="60"/>
        <end position="84"/>
    </location>
</feature>
<evidence type="ECO:0000313" key="2">
    <source>
        <dbReference type="EMBL" id="OFV67312.1"/>
    </source>
</evidence>
<dbReference type="Gene3D" id="3.30.70.20">
    <property type="match status" value="1"/>
</dbReference>
<dbReference type="STRING" id="1838285.SCAL_001581"/>
<gene>
    <name evidence="2" type="ORF">SCAL_001581</name>
</gene>
<dbReference type="SUPFAM" id="SSF54862">
    <property type="entry name" value="4Fe-4S ferredoxins"/>
    <property type="match status" value="1"/>
</dbReference>
<reference evidence="2" key="1">
    <citation type="submission" date="2016-05" db="EMBL/GenBank/DDBJ databases">
        <title>Microbial consortia oxidize butane by reversing methanogenesis.</title>
        <authorList>
            <person name="Laso-Perez R."/>
            <person name="Richter M."/>
            <person name="Wegener G."/>
            <person name="Musat F."/>
        </authorList>
    </citation>
    <scope>NUCLEOTIDE SEQUENCE [LARGE SCALE GENOMIC DNA]</scope>
    <source>
        <strain evidence="2">BOX2</strain>
    </source>
</reference>
<evidence type="ECO:0000259" key="1">
    <source>
        <dbReference type="PROSITE" id="PS51379"/>
    </source>
</evidence>
<dbReference type="Pfam" id="PF01656">
    <property type="entry name" value="CbiA"/>
    <property type="match status" value="1"/>
</dbReference>
<organism evidence="2 3">
    <name type="scientific">Candidatus Syntropharchaeum caldarium</name>
    <dbReference type="NCBI Taxonomy" id="1838285"/>
    <lineage>
        <taxon>Archaea</taxon>
        <taxon>Methanobacteriati</taxon>
        <taxon>Methanobacteriota</taxon>
        <taxon>Stenosarchaea group</taxon>
        <taxon>Methanomicrobia</taxon>
        <taxon>Methanosarcinales</taxon>
        <taxon>ANME-2 cluster</taxon>
        <taxon>Candidatus Syntropharchaeum</taxon>
    </lineage>
</organism>
<dbReference type="InterPro" id="IPR017900">
    <property type="entry name" value="4Fe4S_Fe_S_CS"/>
</dbReference>
<dbReference type="SUPFAM" id="SSF52540">
    <property type="entry name" value="P-loop containing nucleoside triphosphate hydrolases"/>
    <property type="match status" value="1"/>
</dbReference>
<comment type="caution">
    <text evidence="2">The sequence shown here is derived from an EMBL/GenBank/DDBJ whole genome shotgun (WGS) entry which is preliminary data.</text>
</comment>
<dbReference type="InterPro" id="IPR002586">
    <property type="entry name" value="CobQ/CobB/MinD/ParA_Nub-bd_dom"/>
</dbReference>
<protein>
    <submittedName>
        <fullName evidence="2">Protein, containing CobQ/CobB/MinD/ParA nucleotide binding domain, and 4Fe-4S binding</fullName>
    </submittedName>
</protein>
<name>A0A1F2P8I9_9EURY</name>
<dbReference type="InterPro" id="IPR027417">
    <property type="entry name" value="P-loop_NTPase"/>
</dbReference>